<dbReference type="EMBL" id="JAKCXM010000508">
    <property type="protein sequence ID" value="KAJ0393304.1"/>
    <property type="molecule type" value="Genomic_DNA"/>
</dbReference>
<sequence length="447" mass="49480">MAAKLHHSVIMSDSPMPPAPPSAAPLANDGASRATNATEHKTNAAAIAVAEDGDSDDEEEEDDEEDGVELGFVAKVEQPLDAKLLHDSSDWGEWDGGLVGGKPRWLNPKAVPSRDTLSCLACSKPLSFLLQIYCPLDDQPDAFHRSLYVFCCREAGCAKQSQARVFRCQLPRENPFYPAASGVEGFTTGEELPSLCALCGQRASFTCSACKVVQYCSKEHQKDHWSHGHKADCAACQEQQRVVESEAHLEALREMGSKWVFPQYEVEIDHEPDASEAVNEHEAKLIAEFEKSKSAPKKANGDDSDPFTDDSEIDVTQKDLNEALGNKVEQDKAYVRFLTRVELAKDQVLRYARWQPQSVLWAHSHGACDSPIPACGRCGGERQFEFQVLPQLLFYLRVDKKSSLQQINEMQDCDWGTLAVFTCTQSCAADGEYVEEFVHYQPPYAGV</sequence>
<keyword evidence="8" id="KW-1185">Reference proteome</keyword>
<dbReference type="SUPFAM" id="SSF144232">
    <property type="entry name" value="HIT/MYND zinc finger-like"/>
    <property type="match status" value="1"/>
</dbReference>
<keyword evidence="2 4" id="KW-0863">Zinc-finger</keyword>
<dbReference type="Gene3D" id="6.10.140.2220">
    <property type="match status" value="1"/>
</dbReference>
<dbReference type="GO" id="GO:0008270">
    <property type="term" value="F:zinc ion binding"/>
    <property type="evidence" value="ECO:0007669"/>
    <property type="project" value="UniProtKB-KW"/>
</dbReference>
<dbReference type="GO" id="GO:0005737">
    <property type="term" value="C:cytoplasm"/>
    <property type="evidence" value="ECO:0007669"/>
    <property type="project" value="InterPro"/>
</dbReference>
<evidence type="ECO:0000313" key="7">
    <source>
        <dbReference type="EMBL" id="KAJ0393304.1"/>
    </source>
</evidence>
<evidence type="ECO:0000256" key="1">
    <source>
        <dbReference type="ARBA" id="ARBA00022723"/>
    </source>
</evidence>
<name>A0AAD5LU22_PYTIN</name>
<dbReference type="PANTHER" id="PTHR12298">
    <property type="entry name" value="PCDC2 PROGRAMMED CELL DEATH PROTEIN 2 -RELATED"/>
    <property type="match status" value="1"/>
</dbReference>
<keyword evidence="1" id="KW-0479">Metal-binding</keyword>
<dbReference type="PANTHER" id="PTHR12298:SF4">
    <property type="entry name" value="PROGRAMMED CELL DEATH PROTEIN 2"/>
    <property type="match status" value="1"/>
</dbReference>
<feature type="compositionally biased region" description="Acidic residues" evidence="5">
    <location>
        <begin position="302"/>
        <end position="311"/>
    </location>
</feature>
<evidence type="ECO:0000259" key="6">
    <source>
        <dbReference type="PROSITE" id="PS50865"/>
    </source>
</evidence>
<proteinExistence type="predicted"/>
<keyword evidence="3" id="KW-0862">Zinc</keyword>
<evidence type="ECO:0000256" key="2">
    <source>
        <dbReference type="ARBA" id="ARBA00022771"/>
    </source>
</evidence>
<evidence type="ECO:0000256" key="5">
    <source>
        <dbReference type="SAM" id="MobiDB-lite"/>
    </source>
</evidence>
<dbReference type="AlphaFoldDB" id="A0AAD5LU22"/>
<dbReference type="Pfam" id="PF01753">
    <property type="entry name" value="zf-MYND"/>
    <property type="match status" value="1"/>
</dbReference>
<evidence type="ECO:0000256" key="3">
    <source>
        <dbReference type="ARBA" id="ARBA00022833"/>
    </source>
</evidence>
<dbReference type="PROSITE" id="PS01360">
    <property type="entry name" value="ZF_MYND_1"/>
    <property type="match status" value="1"/>
</dbReference>
<reference evidence="7" key="1">
    <citation type="submission" date="2021-12" db="EMBL/GenBank/DDBJ databases">
        <title>Prjna785345.</title>
        <authorList>
            <person name="Rujirawat T."/>
            <person name="Krajaejun T."/>
        </authorList>
    </citation>
    <scope>NUCLEOTIDE SEQUENCE</scope>
    <source>
        <strain evidence="7">Pi057C3</strain>
    </source>
</reference>
<feature type="compositionally biased region" description="Acidic residues" evidence="5">
    <location>
        <begin position="51"/>
        <end position="67"/>
    </location>
</feature>
<evidence type="ECO:0000313" key="8">
    <source>
        <dbReference type="Proteomes" id="UP001209570"/>
    </source>
</evidence>
<feature type="domain" description="MYND-type" evidence="6">
    <location>
        <begin position="196"/>
        <end position="233"/>
    </location>
</feature>
<dbReference type="Pfam" id="PF04194">
    <property type="entry name" value="PDCD2_C"/>
    <property type="match status" value="1"/>
</dbReference>
<protein>
    <recommendedName>
        <fullName evidence="6">MYND-type domain-containing protein</fullName>
    </recommendedName>
</protein>
<feature type="region of interest" description="Disordered" evidence="5">
    <location>
        <begin position="1"/>
        <end position="67"/>
    </location>
</feature>
<gene>
    <name evidence="7" type="ORF">P43SY_009658</name>
</gene>
<feature type="region of interest" description="Disordered" evidence="5">
    <location>
        <begin position="289"/>
        <end position="311"/>
    </location>
</feature>
<organism evidence="7 8">
    <name type="scientific">Pythium insidiosum</name>
    <name type="common">Pythiosis disease agent</name>
    <dbReference type="NCBI Taxonomy" id="114742"/>
    <lineage>
        <taxon>Eukaryota</taxon>
        <taxon>Sar</taxon>
        <taxon>Stramenopiles</taxon>
        <taxon>Oomycota</taxon>
        <taxon>Peronosporomycetes</taxon>
        <taxon>Pythiales</taxon>
        <taxon>Pythiaceae</taxon>
        <taxon>Pythium</taxon>
    </lineage>
</organism>
<accession>A0AAD5LU22</accession>
<comment type="caution">
    <text evidence="7">The sequence shown here is derived from an EMBL/GenBank/DDBJ whole genome shotgun (WGS) entry which is preliminary data.</text>
</comment>
<dbReference type="InterPro" id="IPR007320">
    <property type="entry name" value="PDCD2_C"/>
</dbReference>
<dbReference type="Proteomes" id="UP001209570">
    <property type="component" value="Unassembled WGS sequence"/>
</dbReference>
<evidence type="ECO:0000256" key="4">
    <source>
        <dbReference type="PROSITE-ProRule" id="PRU00134"/>
    </source>
</evidence>
<dbReference type="PROSITE" id="PS50865">
    <property type="entry name" value="ZF_MYND_2"/>
    <property type="match status" value="1"/>
</dbReference>
<dbReference type="InterPro" id="IPR002893">
    <property type="entry name" value="Znf_MYND"/>
</dbReference>